<reference evidence="1" key="3">
    <citation type="submission" date="2020-02" db="EMBL/GenBank/DDBJ databases">
        <authorList>
            <person name="Sarangi A.N."/>
            <person name="Ghosh S."/>
            <person name="Mukherjee M."/>
            <person name="Tripathy S."/>
        </authorList>
    </citation>
    <scope>NUCLEOTIDE SEQUENCE</scope>
    <source>
        <strain evidence="1">BDU141951</strain>
    </source>
</reference>
<name>A0A0C1ULQ0_9CYAN</name>
<accession>A0A0C1ULQ0</accession>
<proteinExistence type="predicted"/>
<reference evidence="1" key="2">
    <citation type="journal article" date="2015" name="Genome Announc.">
        <title>Draft Genome Sequence of Filamentous Marine Cyanobacterium Lyngbya confervoides Strain BDU141951.</title>
        <authorList>
            <person name="Chandrababunaidu M.M."/>
            <person name="Sen D."/>
            <person name="Tripathy S."/>
        </authorList>
    </citation>
    <scope>NUCLEOTIDE SEQUENCE</scope>
    <source>
        <strain evidence="1">BDU141951</strain>
    </source>
</reference>
<reference evidence="1" key="1">
    <citation type="submission" date="2014-11" db="EMBL/GenBank/DDBJ databases">
        <authorList>
            <person name="Malar M.C."/>
            <person name="Sen D."/>
            <person name="Tripathy S."/>
        </authorList>
    </citation>
    <scope>NUCLEOTIDE SEQUENCE</scope>
    <source>
        <strain evidence="1">BDU141951</strain>
    </source>
</reference>
<evidence type="ECO:0000313" key="1">
    <source>
        <dbReference type="EMBL" id="NEV66038.1"/>
    </source>
</evidence>
<organism evidence="1">
    <name type="scientific">Lyngbya confervoides BDU141951</name>
    <dbReference type="NCBI Taxonomy" id="1574623"/>
    <lineage>
        <taxon>Bacteria</taxon>
        <taxon>Bacillati</taxon>
        <taxon>Cyanobacteriota</taxon>
        <taxon>Cyanophyceae</taxon>
        <taxon>Oscillatoriophycideae</taxon>
        <taxon>Oscillatoriales</taxon>
        <taxon>Microcoleaceae</taxon>
        <taxon>Lyngbya</taxon>
    </lineage>
</organism>
<dbReference type="AlphaFoldDB" id="A0A0C1ULQ0"/>
<sequence>MSFNRTARRGYRRWRLPLDRIALTLMAGLMVLAALLVLLGDHAGARVQQFSWQERSVGAENVAFTLTFTRPMDPDSVEANLQITPELPGRVSWAGRRLAYTLDAPIPYGESYAVVIPEARDRFADADDDMQFEPFEGTFQSRDRAIAYIGSEGEEAGRLMLTNFSQEAAALPLTSPDLQVLDFEPYPLGDRLLFSAIPAIEGDSATAPPAAELYAVATGLAPLPPEDTVNSDRTLSFAPGDAGTVTPILGSNGYQNLAFDLSPDGQTIVVQRVNQSNPADFGPWVITEDSDPRRLDTEPGGEFLIGPDSASLLMLQGQGTAVIPLDPDAAGTTGTEPLDFLPEFGRVFDITSDGTAAAMVNFNQNDPERRFIETLVLVTNQGEEAELLDATGSIISAEFDPTDRILYVLASDLLPSEDYQEQPFLAAIALTDEPQPLRLLNFPPQARVTMNVSPDGLAAILAVALSSDGDPTNEQVQTVLLPLFQTTEQRLAAIPTATEPNILPIAGRQPQWLP</sequence>
<comment type="caution">
    <text evidence="1">The sequence shown here is derived from an EMBL/GenBank/DDBJ whole genome shotgun (WGS) entry which is preliminary data.</text>
</comment>
<gene>
    <name evidence="1" type="ORF">QQ91_002790</name>
</gene>
<dbReference type="Gene3D" id="2.60.40.3710">
    <property type="match status" value="1"/>
</dbReference>
<protein>
    <submittedName>
        <fullName evidence="1">Ig-like domain-containing protein</fullName>
    </submittedName>
</protein>
<dbReference type="EMBL" id="JTHE02000003">
    <property type="protein sequence ID" value="NEV66038.1"/>
    <property type="molecule type" value="Genomic_DNA"/>
</dbReference>
<dbReference type="SUPFAM" id="SSF82171">
    <property type="entry name" value="DPP6 N-terminal domain-like"/>
    <property type="match status" value="1"/>
</dbReference>